<dbReference type="InterPro" id="IPR001791">
    <property type="entry name" value="Laminin_G"/>
</dbReference>
<name>A0A212CQA3_CEREH</name>
<evidence type="ECO:0000256" key="2">
    <source>
        <dbReference type="ARBA" id="ARBA00022729"/>
    </source>
</evidence>
<evidence type="ECO:0000259" key="8">
    <source>
        <dbReference type="PROSITE" id="PS50026"/>
    </source>
</evidence>
<dbReference type="InterPro" id="IPR001881">
    <property type="entry name" value="EGF-like_Ca-bd_dom"/>
</dbReference>
<dbReference type="FunFam" id="2.10.25.10:FF:000122">
    <property type="entry name" value="Protein crumbs homolog 2"/>
    <property type="match status" value="1"/>
</dbReference>
<feature type="domain" description="EGF-like" evidence="8">
    <location>
        <begin position="714"/>
        <end position="750"/>
    </location>
</feature>
<gene>
    <name evidence="9" type="ORF">Celaphus_00011271</name>
</gene>
<sequence>MARGVVFHLTVCHSGVHCEEDVDECSSSPCRNGGTCENSPEGYTCHCPLDPRSGVFYGGRDCSDTLLGCADRPCLNNGTCVPHVHDGRHGFDCLCPPGHTGSRCGTVTTLSFEGSGFLWVPSGSAPARDSGCTVALRFQTVQPAALLLFRGDRDAFVMLEVLAGFVHLTLQVGDRQKVVLLIPQDTSDGGWHAVEATFAEAVTLTLGDDACSGACIASAPSPFERDGSSACALQNSFLGGLPEGSAHSGDALLHVYEIPSAPSLVGCLQDVQLDSNAVTAENISSDTALNVRAGCTRKDWCESQPCHNRGRCLNLWLGHRCECRRPYRGRSCHGEYVAGRFGQDDSPGYAVFHLDKDYEEDLTLSMFVRTRRPSGLLLALGNGTYQHLRVWLEHGRLAMLTPGSPKLLVTFVLSDGQVRLVSLKIKPNKIELYQSSQNLGFLSAPTWKLQRGDVLYVGGLPDRQETEVSGGFFKGCIQDIRLNNENLEFFPNSTSSAAHNAVLVNVTEGCPGDNLCEGDVLTSIANAVLNGQSREIIFRSSGNITRELTNITFGFRTRDAHVIILRAEKEPEFLGIHIRDSRLLFQLRSGNSFYTLSLTSLQPVSDGVWHQATVSMTDPGAQASRWQMEVDGQAPPVTSAVAAGSLGFLKDNTDIYVGDRASDSARAPRGCLSTIAISGLYLSYLGNVRGLMSRPQEGRFLRVSVRPVETGCRQLDACRSGPCLHGGRCEDTYSAHRCTCPAGRSGPHCELAIDACLSSPCIQGNCSAPGGAAYHCRCEPGFTGVNCESEVDHCQRHQYLRLPSTVCGNEKTNLTCYNGANCMEFRGEMKCACWPGFTGERCDMDIDECASDPCLHGGRCQDLRNGFRCACPLAFAGPRCELDVSGLSFYVLLLLWQNLFQLLSYLILRLNDEPVV</sequence>
<keyword evidence="3" id="KW-0677">Repeat</keyword>
<organism evidence="9 10">
    <name type="scientific">Cervus elaphus hippelaphus</name>
    <name type="common">European red deer</name>
    <dbReference type="NCBI Taxonomy" id="46360"/>
    <lineage>
        <taxon>Eukaryota</taxon>
        <taxon>Metazoa</taxon>
        <taxon>Chordata</taxon>
        <taxon>Craniata</taxon>
        <taxon>Vertebrata</taxon>
        <taxon>Euteleostomi</taxon>
        <taxon>Mammalia</taxon>
        <taxon>Eutheria</taxon>
        <taxon>Laurasiatheria</taxon>
        <taxon>Artiodactyla</taxon>
        <taxon>Ruminantia</taxon>
        <taxon>Pecora</taxon>
        <taxon>Cervidae</taxon>
        <taxon>Cervinae</taxon>
        <taxon>Cervus</taxon>
    </lineage>
</organism>
<dbReference type="AlphaFoldDB" id="A0A212CQA3"/>
<dbReference type="PROSITE" id="PS50025">
    <property type="entry name" value="LAM_G_DOMAIN"/>
    <property type="match status" value="3"/>
</dbReference>
<dbReference type="FunFam" id="2.10.25.10:FF:000274">
    <property type="entry name" value="Crumbs cell polarity complex component 1"/>
    <property type="match status" value="1"/>
</dbReference>
<feature type="disulfide bond" evidence="6">
    <location>
        <begin position="833"/>
        <end position="842"/>
    </location>
</feature>
<feature type="disulfide bond" evidence="6">
    <location>
        <begin position="778"/>
        <end position="787"/>
    </location>
</feature>
<dbReference type="InterPro" id="IPR000742">
    <property type="entry name" value="EGF"/>
</dbReference>
<evidence type="ECO:0000313" key="10">
    <source>
        <dbReference type="Proteomes" id="UP000242450"/>
    </source>
</evidence>
<dbReference type="PROSITE" id="PS01186">
    <property type="entry name" value="EGF_2"/>
    <property type="match status" value="3"/>
</dbReference>
<feature type="disulfide bond" evidence="6">
    <location>
        <begin position="95"/>
        <end position="104"/>
    </location>
</feature>
<dbReference type="FunFam" id="2.10.25.10:FF:000348">
    <property type="entry name" value="Crumbs 1, cell polarity complex component"/>
    <property type="match status" value="1"/>
</dbReference>
<feature type="domain" description="Laminin G" evidence="7">
    <location>
        <begin position="107"/>
        <end position="295"/>
    </location>
</feature>
<dbReference type="PROSITE" id="PS50026">
    <property type="entry name" value="EGF_3"/>
    <property type="match status" value="7"/>
</dbReference>
<keyword evidence="10" id="KW-1185">Reference proteome</keyword>
<dbReference type="Gene3D" id="2.60.120.200">
    <property type="match status" value="3"/>
</dbReference>
<accession>A0A212CQA3</accession>
<dbReference type="EMBL" id="MKHE01000014">
    <property type="protein sequence ID" value="OWK08150.1"/>
    <property type="molecule type" value="Genomic_DNA"/>
</dbReference>
<evidence type="ECO:0000256" key="5">
    <source>
        <dbReference type="ARBA" id="ARBA00023180"/>
    </source>
</evidence>
<dbReference type="CDD" id="cd00054">
    <property type="entry name" value="EGF_CA"/>
    <property type="match status" value="5"/>
</dbReference>
<dbReference type="PROSITE" id="PS01187">
    <property type="entry name" value="EGF_CA"/>
    <property type="match status" value="2"/>
</dbReference>
<dbReference type="PRINTS" id="PR00010">
    <property type="entry name" value="EGFBLOOD"/>
</dbReference>
<dbReference type="CDD" id="cd00110">
    <property type="entry name" value="LamG"/>
    <property type="match status" value="3"/>
</dbReference>
<feature type="domain" description="EGF-like" evidence="8">
    <location>
        <begin position="21"/>
        <end position="63"/>
    </location>
</feature>
<dbReference type="SUPFAM" id="SSF57196">
    <property type="entry name" value="EGF/Laminin"/>
    <property type="match status" value="5"/>
</dbReference>
<feature type="domain" description="EGF-like" evidence="8">
    <location>
        <begin position="65"/>
        <end position="105"/>
    </location>
</feature>
<protein>
    <submittedName>
        <fullName evidence="9">CRB1</fullName>
    </submittedName>
</protein>
<evidence type="ECO:0000313" key="9">
    <source>
        <dbReference type="EMBL" id="OWK08150.1"/>
    </source>
</evidence>
<feature type="disulfide bond" evidence="6">
    <location>
        <begin position="871"/>
        <end position="880"/>
    </location>
</feature>
<dbReference type="FunFam" id="2.10.25.10:FF:000066">
    <property type="entry name" value="FAT atypical cadherin 4"/>
    <property type="match status" value="1"/>
</dbReference>
<dbReference type="SUPFAM" id="SSF49899">
    <property type="entry name" value="Concanavalin A-like lectins/glucanases"/>
    <property type="match status" value="3"/>
</dbReference>
<evidence type="ECO:0000256" key="6">
    <source>
        <dbReference type="PROSITE-ProRule" id="PRU00076"/>
    </source>
</evidence>
<feature type="domain" description="Laminin G" evidence="7">
    <location>
        <begin position="526"/>
        <end position="712"/>
    </location>
</feature>
<dbReference type="SMART" id="SM00179">
    <property type="entry name" value="EGF_CA"/>
    <property type="match status" value="6"/>
</dbReference>
<reference evidence="9 10" key="1">
    <citation type="journal article" date="2018" name="Mol. Genet. Genomics">
        <title>The red deer Cervus elaphus genome CerEla1.0: sequencing, annotating, genes, and chromosomes.</title>
        <authorList>
            <person name="Bana N.A."/>
            <person name="Nyiri A."/>
            <person name="Nagy J."/>
            <person name="Frank K."/>
            <person name="Nagy T."/>
            <person name="Steger V."/>
            <person name="Schiller M."/>
            <person name="Lakatos P."/>
            <person name="Sugar L."/>
            <person name="Horn P."/>
            <person name="Barta E."/>
            <person name="Orosz L."/>
        </authorList>
    </citation>
    <scope>NUCLEOTIDE SEQUENCE [LARGE SCALE GENOMIC DNA]</scope>
    <source>
        <strain evidence="9">Hungarian</strain>
    </source>
</reference>
<keyword evidence="5" id="KW-0325">Glycoprotein</keyword>
<dbReference type="InterPro" id="IPR000152">
    <property type="entry name" value="EGF-type_Asp/Asn_hydroxyl_site"/>
</dbReference>
<dbReference type="PANTHER" id="PTHR24049">
    <property type="entry name" value="CRUMBS FAMILY MEMBER"/>
    <property type="match status" value="1"/>
</dbReference>
<dbReference type="PROSITE" id="PS00022">
    <property type="entry name" value="EGF_1"/>
    <property type="match status" value="6"/>
</dbReference>
<feature type="disulfide bond" evidence="6">
    <location>
        <begin position="740"/>
        <end position="749"/>
    </location>
</feature>
<evidence type="ECO:0000259" key="7">
    <source>
        <dbReference type="PROSITE" id="PS50025"/>
    </source>
</evidence>
<feature type="domain" description="EGF-like" evidence="8">
    <location>
        <begin position="803"/>
        <end position="843"/>
    </location>
</feature>
<keyword evidence="4 6" id="KW-1015">Disulfide bond</keyword>
<dbReference type="Pfam" id="PF00008">
    <property type="entry name" value="EGF"/>
    <property type="match status" value="5"/>
</dbReference>
<keyword evidence="2" id="KW-0732">Signal</keyword>
<feature type="domain" description="Laminin G" evidence="7">
    <location>
        <begin position="339"/>
        <end position="510"/>
    </location>
</feature>
<dbReference type="Pfam" id="PF02210">
    <property type="entry name" value="Laminin_G_2"/>
    <property type="match status" value="3"/>
</dbReference>
<feature type="non-terminal residue" evidence="9">
    <location>
        <position position="916"/>
    </location>
</feature>
<dbReference type="GO" id="GO:0005509">
    <property type="term" value="F:calcium ion binding"/>
    <property type="evidence" value="ECO:0007669"/>
    <property type="project" value="InterPro"/>
</dbReference>
<comment type="caution">
    <text evidence="6">Lacks conserved residue(s) required for the propagation of feature annotation.</text>
</comment>
<evidence type="ECO:0000256" key="3">
    <source>
        <dbReference type="ARBA" id="ARBA00022737"/>
    </source>
</evidence>
<feature type="domain" description="EGF-like" evidence="8">
    <location>
        <begin position="752"/>
        <end position="788"/>
    </location>
</feature>
<evidence type="ECO:0000256" key="1">
    <source>
        <dbReference type="ARBA" id="ARBA00022536"/>
    </source>
</evidence>
<dbReference type="FunFam" id="2.60.120.200:FF:000055">
    <property type="entry name" value="Crumbs cell polarity complex component 1"/>
    <property type="match status" value="1"/>
</dbReference>
<dbReference type="InterPro" id="IPR051022">
    <property type="entry name" value="Notch_Cell-Fate_Det"/>
</dbReference>
<dbReference type="Proteomes" id="UP000242450">
    <property type="component" value="Chromosome 14"/>
</dbReference>
<feature type="disulfide bond" evidence="6">
    <location>
        <begin position="756"/>
        <end position="766"/>
    </location>
</feature>
<dbReference type="OrthoDB" id="283575at2759"/>
<dbReference type="InterPro" id="IPR013320">
    <property type="entry name" value="ConA-like_dom_sf"/>
</dbReference>
<dbReference type="PROSITE" id="PS00010">
    <property type="entry name" value="ASX_HYDROXYL"/>
    <property type="match status" value="2"/>
</dbReference>
<dbReference type="FunFam" id="2.60.120.200:FF:000081">
    <property type="entry name" value="Crumbs 1, cell polarity complex component"/>
    <property type="match status" value="1"/>
</dbReference>
<keyword evidence="1 6" id="KW-0245">EGF-like domain</keyword>
<dbReference type="SMART" id="SM00181">
    <property type="entry name" value="EGF"/>
    <property type="match status" value="7"/>
</dbReference>
<proteinExistence type="predicted"/>
<dbReference type="SMART" id="SM00282">
    <property type="entry name" value="LamG"/>
    <property type="match status" value="3"/>
</dbReference>
<feature type="domain" description="EGF-like" evidence="8">
    <location>
        <begin position="297"/>
        <end position="333"/>
    </location>
</feature>
<dbReference type="PANTHER" id="PTHR24049:SF22">
    <property type="entry name" value="DROSOPHILA CRUMBS HOMOLOG"/>
    <property type="match status" value="1"/>
</dbReference>
<evidence type="ECO:0000256" key="4">
    <source>
        <dbReference type="ARBA" id="ARBA00023157"/>
    </source>
</evidence>
<dbReference type="Gene3D" id="2.10.25.10">
    <property type="entry name" value="Laminin"/>
    <property type="match status" value="7"/>
</dbReference>
<feature type="disulfide bond" evidence="6">
    <location>
        <begin position="323"/>
        <end position="332"/>
    </location>
</feature>
<dbReference type="InterPro" id="IPR018097">
    <property type="entry name" value="EGF_Ca-bd_CS"/>
</dbReference>
<comment type="caution">
    <text evidence="9">The sequence shown here is derived from an EMBL/GenBank/DDBJ whole genome shotgun (WGS) entry which is preliminary data.</text>
</comment>
<feature type="domain" description="EGF-like" evidence="8">
    <location>
        <begin position="845"/>
        <end position="881"/>
    </location>
</feature>